<evidence type="ECO:0000256" key="2">
    <source>
        <dbReference type="ARBA" id="ARBA00022833"/>
    </source>
</evidence>
<evidence type="ECO:0000256" key="1">
    <source>
        <dbReference type="ARBA" id="ARBA00022723"/>
    </source>
</evidence>
<evidence type="ECO:0000313" key="9">
    <source>
        <dbReference type="Proteomes" id="UP000824998"/>
    </source>
</evidence>
<keyword evidence="5" id="KW-0804">Transcription</keyword>
<dbReference type="Proteomes" id="UP000824998">
    <property type="component" value="Unassembled WGS sequence"/>
</dbReference>
<dbReference type="AlphaFoldDB" id="A0A9P8C5N6"/>
<evidence type="ECO:0000313" key="8">
    <source>
        <dbReference type="EMBL" id="KAG9234779.1"/>
    </source>
</evidence>
<keyword evidence="2" id="KW-0862">Zinc</keyword>
<dbReference type="InterPro" id="IPR036864">
    <property type="entry name" value="Zn2-C6_fun-type_DNA-bd_sf"/>
</dbReference>
<dbReference type="PROSITE" id="PS50048">
    <property type="entry name" value="ZN2_CY6_FUNGAL_2"/>
    <property type="match status" value="1"/>
</dbReference>
<dbReference type="PANTHER" id="PTHR36206:SF12">
    <property type="entry name" value="ASPERCRYPTIN BIOSYNTHESIS CLUSTER-SPECIFIC TRANSCRIPTION REGULATOR ATNN-RELATED"/>
    <property type="match status" value="1"/>
</dbReference>
<feature type="domain" description="Zn(2)-C6 fungal-type" evidence="7">
    <location>
        <begin position="20"/>
        <end position="48"/>
    </location>
</feature>
<evidence type="ECO:0000256" key="3">
    <source>
        <dbReference type="ARBA" id="ARBA00023015"/>
    </source>
</evidence>
<comment type="caution">
    <text evidence="8">The sequence shown here is derived from an EMBL/GenBank/DDBJ whole genome shotgun (WGS) entry which is preliminary data.</text>
</comment>
<keyword evidence="3" id="KW-0805">Transcription regulation</keyword>
<keyword evidence="1" id="KW-0479">Metal-binding</keyword>
<keyword evidence="6" id="KW-0539">Nucleus</keyword>
<dbReference type="InterPro" id="IPR052360">
    <property type="entry name" value="Transcr_Regulatory_Proteins"/>
</dbReference>
<evidence type="ECO:0000256" key="5">
    <source>
        <dbReference type="ARBA" id="ARBA00023163"/>
    </source>
</evidence>
<evidence type="ECO:0000256" key="4">
    <source>
        <dbReference type="ARBA" id="ARBA00023125"/>
    </source>
</evidence>
<gene>
    <name evidence="8" type="ORF">BJ875DRAFT_293666</name>
</gene>
<dbReference type="Pfam" id="PF00172">
    <property type="entry name" value="Zn_clus"/>
    <property type="match status" value="1"/>
</dbReference>
<name>A0A9P8C5N6_9HELO</name>
<evidence type="ECO:0000259" key="7">
    <source>
        <dbReference type="PROSITE" id="PS50048"/>
    </source>
</evidence>
<dbReference type="GO" id="GO:0003677">
    <property type="term" value="F:DNA binding"/>
    <property type="evidence" value="ECO:0007669"/>
    <property type="project" value="UniProtKB-KW"/>
</dbReference>
<dbReference type="SUPFAM" id="SSF57701">
    <property type="entry name" value="Zn2/Cys6 DNA-binding domain"/>
    <property type="match status" value="1"/>
</dbReference>
<dbReference type="SMART" id="SM00066">
    <property type="entry name" value="GAL4"/>
    <property type="match status" value="1"/>
</dbReference>
<accession>A0A9P8C5N6</accession>
<dbReference type="EMBL" id="MU251452">
    <property type="protein sequence ID" value="KAG9234779.1"/>
    <property type="molecule type" value="Genomic_DNA"/>
</dbReference>
<dbReference type="PANTHER" id="PTHR36206">
    <property type="entry name" value="ASPERCRYPTIN BIOSYNTHESIS CLUSTER-SPECIFIC TRANSCRIPTION REGULATOR ATNN-RELATED"/>
    <property type="match status" value="1"/>
</dbReference>
<dbReference type="GO" id="GO:0000981">
    <property type="term" value="F:DNA-binding transcription factor activity, RNA polymerase II-specific"/>
    <property type="evidence" value="ECO:0007669"/>
    <property type="project" value="InterPro"/>
</dbReference>
<dbReference type="InterPro" id="IPR021858">
    <property type="entry name" value="Fun_TF"/>
</dbReference>
<dbReference type="OrthoDB" id="3598904at2759"/>
<sequence>MPKVAKGKRKRAYRPKTSTGCPTCRLRRVKCDETRPACLRCVSTDRICDGYPHVQAPRSSHASIISLPDIAGPALDIEIRASPQSKRSFSYFLQRTRPQLAGFFGSDFWERLVLQAAHRESAVRHALVAIGSVHELSERQTAASDVSRAFALEQYNLAIRELLVAPSQGGERGVDVCLIACILFACLENMQGRHVTAITHIQSGAKLLRETLCDGENGVLRHGVFGSTRQIDSYVPLDVLARIFAGLNSQVAMMFGDEKLKLVEDSSRGTIDSGLPFSFSSVREAKGIFEYGYCLYTRSQPDELSCDPAEYPAAVKAHADHFASLTSKYSFALQAFFESKGSSLTPKEDIAFAVLQLHVLNNLVSLHAEQMPQDSQSRCELFQPHIIKMLALGEKIVSAIVSDDDHGGQATSFCSDMGYVIPLYSVATRTPDLAIRGRAIELLRSTSRQEGLWNSLLAAEAAERVMEIQQREARSCNHRPDWVMSPIVQPFLELDGKGGRLRYIRMEQETHTQIDVVEEVFSW</sequence>
<proteinExistence type="predicted"/>
<keyword evidence="4" id="KW-0238">DNA-binding</keyword>
<dbReference type="GO" id="GO:0008270">
    <property type="term" value="F:zinc ion binding"/>
    <property type="evidence" value="ECO:0007669"/>
    <property type="project" value="InterPro"/>
</dbReference>
<dbReference type="Gene3D" id="4.10.240.10">
    <property type="entry name" value="Zn(2)-C6 fungal-type DNA-binding domain"/>
    <property type="match status" value="1"/>
</dbReference>
<dbReference type="InterPro" id="IPR001138">
    <property type="entry name" value="Zn2Cys6_DnaBD"/>
</dbReference>
<keyword evidence="9" id="KW-1185">Reference proteome</keyword>
<dbReference type="PROSITE" id="PS00463">
    <property type="entry name" value="ZN2_CY6_FUNGAL_1"/>
    <property type="match status" value="1"/>
</dbReference>
<protein>
    <recommendedName>
        <fullName evidence="7">Zn(2)-C6 fungal-type domain-containing protein</fullName>
    </recommendedName>
</protein>
<evidence type="ECO:0000256" key="6">
    <source>
        <dbReference type="ARBA" id="ARBA00023242"/>
    </source>
</evidence>
<dbReference type="Pfam" id="PF11951">
    <property type="entry name" value="Fungal_trans_2"/>
    <property type="match status" value="1"/>
</dbReference>
<dbReference type="CDD" id="cd00067">
    <property type="entry name" value="GAL4"/>
    <property type="match status" value="1"/>
</dbReference>
<organism evidence="8 9">
    <name type="scientific">Amylocarpus encephaloides</name>
    <dbReference type="NCBI Taxonomy" id="45428"/>
    <lineage>
        <taxon>Eukaryota</taxon>
        <taxon>Fungi</taxon>
        <taxon>Dikarya</taxon>
        <taxon>Ascomycota</taxon>
        <taxon>Pezizomycotina</taxon>
        <taxon>Leotiomycetes</taxon>
        <taxon>Helotiales</taxon>
        <taxon>Helotiales incertae sedis</taxon>
        <taxon>Amylocarpus</taxon>
    </lineage>
</organism>
<reference evidence="8" key="1">
    <citation type="journal article" date="2021" name="IMA Fungus">
        <title>Genomic characterization of three marine fungi, including Emericellopsis atlantica sp. nov. with signatures of a generalist lifestyle and marine biomass degradation.</title>
        <authorList>
            <person name="Hagestad O.C."/>
            <person name="Hou L."/>
            <person name="Andersen J.H."/>
            <person name="Hansen E.H."/>
            <person name="Altermark B."/>
            <person name="Li C."/>
            <person name="Kuhnert E."/>
            <person name="Cox R.J."/>
            <person name="Crous P.W."/>
            <person name="Spatafora J.W."/>
            <person name="Lail K."/>
            <person name="Amirebrahimi M."/>
            <person name="Lipzen A."/>
            <person name="Pangilinan J."/>
            <person name="Andreopoulos W."/>
            <person name="Hayes R.D."/>
            <person name="Ng V."/>
            <person name="Grigoriev I.V."/>
            <person name="Jackson S.A."/>
            <person name="Sutton T.D.S."/>
            <person name="Dobson A.D.W."/>
            <person name="Rama T."/>
        </authorList>
    </citation>
    <scope>NUCLEOTIDE SEQUENCE</scope>
    <source>
        <strain evidence="8">TRa018bII</strain>
    </source>
</reference>